<evidence type="ECO:0000313" key="1">
    <source>
        <dbReference type="EMBL" id="RMX50862.1"/>
    </source>
</evidence>
<dbReference type="EMBL" id="RCHS01001889">
    <property type="protein sequence ID" value="RMX50862.1"/>
    <property type="molecule type" value="Genomic_DNA"/>
</dbReference>
<organism evidence="1 2">
    <name type="scientific">Pocillopora damicornis</name>
    <name type="common">Cauliflower coral</name>
    <name type="synonym">Millepora damicornis</name>
    <dbReference type="NCBI Taxonomy" id="46731"/>
    <lineage>
        <taxon>Eukaryota</taxon>
        <taxon>Metazoa</taxon>
        <taxon>Cnidaria</taxon>
        <taxon>Anthozoa</taxon>
        <taxon>Hexacorallia</taxon>
        <taxon>Scleractinia</taxon>
        <taxon>Astrocoeniina</taxon>
        <taxon>Pocilloporidae</taxon>
        <taxon>Pocillopora</taxon>
    </lineage>
</organism>
<proteinExistence type="predicted"/>
<sequence length="67" mass="7952">MRKREQVKNKDPPFEFGQEADEYHVMYMQQNNSKKDINHINTSEIPGELSPEHVICSYVKITSYLHK</sequence>
<reference evidence="1 2" key="1">
    <citation type="journal article" date="2018" name="Sci. Rep.">
        <title>Comparative analysis of the Pocillopora damicornis genome highlights role of immune system in coral evolution.</title>
        <authorList>
            <person name="Cunning R."/>
            <person name="Bay R.A."/>
            <person name="Gillette P."/>
            <person name="Baker A.C."/>
            <person name="Traylor-Knowles N."/>
        </authorList>
    </citation>
    <scope>NUCLEOTIDE SEQUENCE [LARGE SCALE GENOMIC DNA]</scope>
    <source>
        <strain evidence="1">RSMAS</strain>
        <tissue evidence="1">Whole animal</tissue>
    </source>
</reference>
<comment type="caution">
    <text evidence="1">The sequence shown here is derived from an EMBL/GenBank/DDBJ whole genome shotgun (WGS) entry which is preliminary data.</text>
</comment>
<name>A0A3M6UB13_POCDA</name>
<dbReference type="Proteomes" id="UP000275408">
    <property type="component" value="Unassembled WGS sequence"/>
</dbReference>
<protein>
    <submittedName>
        <fullName evidence="1">Uncharacterized protein</fullName>
    </submittedName>
</protein>
<keyword evidence="2" id="KW-1185">Reference proteome</keyword>
<gene>
    <name evidence="1" type="ORF">pdam_00017252</name>
</gene>
<accession>A0A3M6UB13</accession>
<evidence type="ECO:0000313" key="2">
    <source>
        <dbReference type="Proteomes" id="UP000275408"/>
    </source>
</evidence>
<dbReference type="AlphaFoldDB" id="A0A3M6UB13"/>